<organism evidence="2 3">
    <name type="scientific">Paenibacillus hemerocallicola</name>
    <dbReference type="NCBI Taxonomy" id="1172614"/>
    <lineage>
        <taxon>Bacteria</taxon>
        <taxon>Bacillati</taxon>
        <taxon>Bacillota</taxon>
        <taxon>Bacilli</taxon>
        <taxon>Bacillales</taxon>
        <taxon>Paenibacillaceae</taxon>
        <taxon>Paenibacillus</taxon>
    </lineage>
</organism>
<protein>
    <submittedName>
        <fullName evidence="2">ABC-2 transporter permease</fullName>
    </submittedName>
</protein>
<gene>
    <name evidence="2" type="ORF">FE784_10435</name>
</gene>
<dbReference type="InterPro" id="IPR025699">
    <property type="entry name" value="ABC2_memb-like"/>
</dbReference>
<feature type="transmembrane region" description="Helical" evidence="1">
    <location>
        <begin position="118"/>
        <end position="140"/>
    </location>
</feature>
<feature type="transmembrane region" description="Helical" evidence="1">
    <location>
        <begin position="147"/>
        <end position="166"/>
    </location>
</feature>
<sequence length="217" mass="24226">MVQLLLKDLRIQKRFIGLGFVFVGFVFFLLGAFEGLPMSIPAAIFSHFLIVVASKMDERNNNGRMLVSFPLRRKDIVASKYAGIFMFMALAFCLTAIWRLLAGLVLPEGELPWFDLKSMAVAIAVLLLFYSIYFPLFFAFGSKISQVLDFIVIFAVGGAGVLALRIMEWSGANAGAFIRTVMEAELSIILLWAVGGCLTLLIVSWKMSVYLFERKNV</sequence>
<dbReference type="RefSeq" id="WP_139602142.1">
    <property type="nucleotide sequence ID" value="NZ_VDCQ01000011.1"/>
</dbReference>
<accession>A0A5C4TCN3</accession>
<proteinExistence type="predicted"/>
<evidence type="ECO:0000313" key="2">
    <source>
        <dbReference type="EMBL" id="TNJ66386.1"/>
    </source>
</evidence>
<keyword evidence="1" id="KW-0812">Transmembrane</keyword>
<evidence type="ECO:0000313" key="3">
    <source>
        <dbReference type="Proteomes" id="UP000307943"/>
    </source>
</evidence>
<reference evidence="2 3" key="1">
    <citation type="submission" date="2019-05" db="EMBL/GenBank/DDBJ databases">
        <title>We sequenced the genome of Paenibacillus hemerocallicola KCTC 33185 for further insight into its adaptation and study the phylogeny of Paenibacillus.</title>
        <authorList>
            <person name="Narsing Rao M.P."/>
        </authorList>
    </citation>
    <scope>NUCLEOTIDE SEQUENCE [LARGE SCALE GENOMIC DNA]</scope>
    <source>
        <strain evidence="2 3">KCTC 33185</strain>
    </source>
</reference>
<comment type="caution">
    <text evidence="2">The sequence shown here is derived from an EMBL/GenBank/DDBJ whole genome shotgun (WGS) entry which is preliminary data.</text>
</comment>
<dbReference type="PANTHER" id="PTHR41309:SF2">
    <property type="entry name" value="MEMBRANE PROTEIN"/>
    <property type="match status" value="1"/>
</dbReference>
<keyword evidence="3" id="KW-1185">Reference proteome</keyword>
<dbReference type="OrthoDB" id="2917865at2"/>
<feature type="transmembrane region" description="Helical" evidence="1">
    <location>
        <begin position="77"/>
        <end position="98"/>
    </location>
</feature>
<dbReference type="Pfam" id="PF13346">
    <property type="entry name" value="ABC2_membrane_5"/>
    <property type="match status" value="1"/>
</dbReference>
<dbReference type="Proteomes" id="UP000307943">
    <property type="component" value="Unassembled WGS sequence"/>
</dbReference>
<dbReference type="PANTHER" id="PTHR41309">
    <property type="entry name" value="MEMBRANE PROTEIN-RELATED"/>
    <property type="match status" value="1"/>
</dbReference>
<dbReference type="EMBL" id="VDCQ01000011">
    <property type="protein sequence ID" value="TNJ66386.1"/>
    <property type="molecule type" value="Genomic_DNA"/>
</dbReference>
<feature type="transmembrane region" description="Helical" evidence="1">
    <location>
        <begin position="15"/>
        <end position="33"/>
    </location>
</feature>
<keyword evidence="1" id="KW-1133">Transmembrane helix</keyword>
<dbReference type="AlphaFoldDB" id="A0A5C4TCN3"/>
<evidence type="ECO:0000256" key="1">
    <source>
        <dbReference type="SAM" id="Phobius"/>
    </source>
</evidence>
<keyword evidence="1" id="KW-0472">Membrane</keyword>
<name>A0A5C4TCN3_9BACL</name>
<feature type="transmembrane region" description="Helical" evidence="1">
    <location>
        <begin position="186"/>
        <end position="205"/>
    </location>
</feature>